<evidence type="ECO:0000259" key="10">
    <source>
        <dbReference type="PROSITE" id="PS50041"/>
    </source>
</evidence>
<evidence type="ECO:0000313" key="12">
    <source>
        <dbReference type="EMBL" id="KAF6036332.1"/>
    </source>
</evidence>
<feature type="domain" description="Sushi" evidence="11">
    <location>
        <begin position="602"/>
        <end position="664"/>
    </location>
</feature>
<dbReference type="AlphaFoldDB" id="A0A7J7KCF3"/>
<feature type="signal peptide" evidence="9">
    <location>
        <begin position="1"/>
        <end position="21"/>
    </location>
</feature>
<feature type="domain" description="Sushi" evidence="11">
    <location>
        <begin position="543"/>
        <end position="601"/>
    </location>
</feature>
<dbReference type="InterPro" id="IPR000436">
    <property type="entry name" value="Sushi_SCR_CCP_dom"/>
</dbReference>
<evidence type="ECO:0000313" key="13">
    <source>
        <dbReference type="Proteomes" id="UP000593567"/>
    </source>
</evidence>
<feature type="region of interest" description="Disordered" evidence="7">
    <location>
        <begin position="780"/>
        <end position="807"/>
    </location>
</feature>
<feature type="domain" description="Sushi" evidence="11">
    <location>
        <begin position="477"/>
        <end position="542"/>
    </location>
</feature>
<evidence type="ECO:0000256" key="8">
    <source>
        <dbReference type="SAM" id="Phobius"/>
    </source>
</evidence>
<evidence type="ECO:0000256" key="5">
    <source>
        <dbReference type="ARBA" id="ARBA00023180"/>
    </source>
</evidence>
<dbReference type="CDD" id="cd00037">
    <property type="entry name" value="CLECT"/>
    <property type="match status" value="1"/>
</dbReference>
<feature type="compositionally biased region" description="Acidic residues" evidence="7">
    <location>
        <begin position="782"/>
        <end position="798"/>
    </location>
</feature>
<protein>
    <submittedName>
        <fullName evidence="12">SVEP1</fullName>
    </submittedName>
</protein>
<dbReference type="PANTHER" id="PTHR19325:SF575">
    <property type="entry name" value="LOCOMOTION-RELATED PROTEIN HIKARU GENKI"/>
    <property type="match status" value="1"/>
</dbReference>
<dbReference type="InterPro" id="IPR016187">
    <property type="entry name" value="CTDL_fold"/>
</dbReference>
<dbReference type="PROSITE" id="PS50041">
    <property type="entry name" value="C_TYPE_LECTIN_2"/>
    <property type="match status" value="1"/>
</dbReference>
<keyword evidence="3" id="KW-0677">Repeat</keyword>
<evidence type="ECO:0000256" key="3">
    <source>
        <dbReference type="ARBA" id="ARBA00022737"/>
    </source>
</evidence>
<feature type="domain" description="C-type lectin" evidence="10">
    <location>
        <begin position="294"/>
        <end position="409"/>
    </location>
</feature>
<name>A0A7J7KCF3_BUGNE</name>
<dbReference type="InterPro" id="IPR050350">
    <property type="entry name" value="Compl-Cell_Adhes-Reg"/>
</dbReference>
<keyword evidence="1 6" id="KW-0768">Sushi</keyword>
<proteinExistence type="predicted"/>
<dbReference type="SMART" id="SM00032">
    <property type="entry name" value="CCP"/>
    <property type="match status" value="8"/>
</dbReference>
<keyword evidence="4" id="KW-1015">Disulfide bond</keyword>
<keyword evidence="2 9" id="KW-0732">Signal</keyword>
<evidence type="ECO:0000256" key="2">
    <source>
        <dbReference type="ARBA" id="ARBA00022729"/>
    </source>
</evidence>
<dbReference type="OrthoDB" id="418245at2759"/>
<reference evidence="12" key="1">
    <citation type="submission" date="2020-06" db="EMBL/GenBank/DDBJ databases">
        <title>Draft genome of Bugula neritina, a colonial animal packing powerful symbionts and potential medicines.</title>
        <authorList>
            <person name="Rayko M."/>
        </authorList>
    </citation>
    <scope>NUCLEOTIDE SEQUENCE [LARGE SCALE GENOMIC DNA]</scope>
    <source>
        <strain evidence="12">Kwan_BN1</strain>
    </source>
</reference>
<dbReference type="Pfam" id="PF00084">
    <property type="entry name" value="Sushi"/>
    <property type="match status" value="4"/>
</dbReference>
<dbReference type="PANTHER" id="PTHR19325">
    <property type="entry name" value="COMPLEMENT COMPONENT-RELATED SUSHI DOMAIN-CONTAINING"/>
    <property type="match status" value="1"/>
</dbReference>
<dbReference type="Pfam" id="PF00059">
    <property type="entry name" value="Lectin_C"/>
    <property type="match status" value="1"/>
</dbReference>
<organism evidence="12 13">
    <name type="scientific">Bugula neritina</name>
    <name type="common">Brown bryozoan</name>
    <name type="synonym">Sertularia neritina</name>
    <dbReference type="NCBI Taxonomy" id="10212"/>
    <lineage>
        <taxon>Eukaryota</taxon>
        <taxon>Metazoa</taxon>
        <taxon>Spiralia</taxon>
        <taxon>Lophotrochozoa</taxon>
        <taxon>Bryozoa</taxon>
        <taxon>Gymnolaemata</taxon>
        <taxon>Cheilostomatida</taxon>
        <taxon>Flustrina</taxon>
        <taxon>Buguloidea</taxon>
        <taxon>Bugulidae</taxon>
        <taxon>Bugula</taxon>
    </lineage>
</organism>
<keyword evidence="13" id="KW-1185">Reference proteome</keyword>
<feature type="domain" description="Sushi" evidence="11">
    <location>
        <begin position="412"/>
        <end position="476"/>
    </location>
</feature>
<keyword evidence="8" id="KW-0472">Membrane</keyword>
<keyword evidence="8" id="KW-1133">Transmembrane helix</keyword>
<dbReference type="PROSITE" id="PS50923">
    <property type="entry name" value="SUSHI"/>
    <property type="match status" value="4"/>
</dbReference>
<dbReference type="InterPro" id="IPR018378">
    <property type="entry name" value="C-type_lectin_CS"/>
</dbReference>
<evidence type="ECO:0000256" key="7">
    <source>
        <dbReference type="SAM" id="MobiDB-lite"/>
    </source>
</evidence>
<feature type="chain" id="PRO_5029907840" evidence="9">
    <location>
        <begin position="22"/>
        <end position="807"/>
    </location>
</feature>
<comment type="caution">
    <text evidence="6">Lacks conserved residue(s) required for the propagation of feature annotation.</text>
</comment>
<evidence type="ECO:0000259" key="11">
    <source>
        <dbReference type="PROSITE" id="PS50923"/>
    </source>
</evidence>
<dbReference type="InterPro" id="IPR035976">
    <property type="entry name" value="Sushi/SCR/CCP_sf"/>
</dbReference>
<dbReference type="SUPFAM" id="SSF57535">
    <property type="entry name" value="Complement control module/SCR domain"/>
    <property type="match status" value="5"/>
</dbReference>
<feature type="transmembrane region" description="Helical" evidence="8">
    <location>
        <begin position="743"/>
        <end position="764"/>
    </location>
</feature>
<evidence type="ECO:0000256" key="4">
    <source>
        <dbReference type="ARBA" id="ARBA00023157"/>
    </source>
</evidence>
<dbReference type="SMART" id="SM00034">
    <property type="entry name" value="CLECT"/>
    <property type="match status" value="1"/>
</dbReference>
<sequence>MKSVTISIFLVAACFISTAKSAVSECHYVGVPERTNRTTDDVAVGTVVEYSCLVPGETFSNGKTVYKIRCLESGEWSALPDPCLPARCGNQPPIQHSVVSTISTLAGTTVTYGCMYGYSFPGVATIEVITCDAETLEWVSESGSFLNNLTCDTQYCEGLPSNYSTVIYDGLDAYNINNSVQVGSTINAFCTEGYTRGTGAVMVTGKCAASGKLDGSYEECIIRRCPYMEPPENSEYAFLRSEYQTMSKLVCQTGLFPGGKSFHRMECDHNSQWHSEPAKSGCQVGTCEEGWVKYEGHCYYVSDADSWGLRYYYAEETCVYKNAHLATINSTEEGRFIFSQTYEVSLRDYWIGYHYDAATDEWVWFGDETIVYSKWHKGYPELSKSCARITISAVWKDRDCEDLMPYVCKKPTMCESPPVIANGGPDVLEIPELMDVGKNITYKCRPGFSFRADRSTERVVECLRGAYYSAIENCQPTMCPPLNRLTHVVRNAAIVGTQATTYLSNVTWTCNTGYIFPDGQFSKVITCLANSTWSFIPEMCIKVYCPVPAILNAQPLNHTNEVSSTDVYTCYEGYEFQPGETVRTMTCQTDGSWIPSDSCWKRKCPPYIQYRGNITGGTEGEAKYKERIEVTCYLGYQFPDGTEVKRTRCGANYHWDPYLPLCEPKKCPGGTPPPVLNATPNTTEGIIETVVKYTCNASYTFIDGSTERIAYCDLETQEWVGVPTECLGDALGPANNIVGAGKILSTVTASLALVVIVVFMWLIVCSDCNEDRKLLRVCQSEEKEEEVESEDESEAPEEEPIRLQMVA</sequence>
<dbReference type="Proteomes" id="UP000593567">
    <property type="component" value="Unassembled WGS sequence"/>
</dbReference>
<evidence type="ECO:0000256" key="1">
    <source>
        <dbReference type="ARBA" id="ARBA00022659"/>
    </source>
</evidence>
<keyword evidence="8" id="KW-0812">Transmembrane</keyword>
<dbReference type="PROSITE" id="PS00615">
    <property type="entry name" value="C_TYPE_LECTIN_1"/>
    <property type="match status" value="1"/>
</dbReference>
<keyword evidence="5" id="KW-0325">Glycoprotein</keyword>
<dbReference type="SUPFAM" id="SSF56436">
    <property type="entry name" value="C-type lectin-like"/>
    <property type="match status" value="1"/>
</dbReference>
<gene>
    <name evidence="12" type="ORF">EB796_005356</name>
</gene>
<dbReference type="CDD" id="cd00033">
    <property type="entry name" value="CCP"/>
    <property type="match status" value="1"/>
</dbReference>
<evidence type="ECO:0000256" key="9">
    <source>
        <dbReference type="SAM" id="SignalP"/>
    </source>
</evidence>
<dbReference type="Gene3D" id="2.20.28.230">
    <property type="match status" value="1"/>
</dbReference>
<dbReference type="InterPro" id="IPR001304">
    <property type="entry name" value="C-type_lectin-like"/>
</dbReference>
<dbReference type="InterPro" id="IPR016186">
    <property type="entry name" value="C-type_lectin-like/link_sf"/>
</dbReference>
<evidence type="ECO:0000256" key="6">
    <source>
        <dbReference type="PROSITE-ProRule" id="PRU00302"/>
    </source>
</evidence>
<accession>A0A7J7KCF3</accession>
<dbReference type="Gene3D" id="3.10.100.10">
    <property type="entry name" value="Mannose-Binding Protein A, subunit A"/>
    <property type="match status" value="1"/>
</dbReference>
<comment type="caution">
    <text evidence="12">The sequence shown here is derived from an EMBL/GenBank/DDBJ whole genome shotgun (WGS) entry which is preliminary data.</text>
</comment>
<dbReference type="EMBL" id="VXIV02000745">
    <property type="protein sequence ID" value="KAF6036332.1"/>
    <property type="molecule type" value="Genomic_DNA"/>
</dbReference>
<dbReference type="Gene3D" id="2.10.70.10">
    <property type="entry name" value="Complement Module, domain 1"/>
    <property type="match status" value="6"/>
</dbReference>